<sequence>MPPSDGSSSTTSPYKRLILCEDGTWLNSDSASLHSSLNIASNITRLSRAIKSESADGIPQITYYHFGVGSAGSLVDRLRGATGSGIAEIVREGYAFLGTNYEEGDEIFIFGFSRGALTARAIAGLIGDVGLLTKKGLPYLPEVFRDAQHQHDDRYRARYPDLPFPGKPSVRDPGYRDELRRRGMTRLKVQIKVVGVFDTVGALGVPKIGILQRLGLQSSAMKDLTFYDTRLSACVENAFQALALDERRFAFQPTLWERGDGNTVLRQVWFPGAHSNIGGGYDDQQIATITLAWMIAQCLPFLAFDLNYVLDEWDAVDEFYEEKGERPRPWGFGKILDGLSGIYYGGGVAVRTPGRYCATDPHNGKPTDDPLEDTHEYIHPVVRARIKLKGPGIDDHGAYECKALRNWKLTIDDPEDGRQGVFWRSKPKQKGFTDILPEAPLKPLERELLAYDQDTCEYILRPRASRQRRRKRDRRTD</sequence>
<evidence type="ECO:0000313" key="3">
    <source>
        <dbReference type="Proteomes" id="UP000799421"/>
    </source>
</evidence>
<dbReference type="EMBL" id="MU005987">
    <property type="protein sequence ID" value="KAF2859886.1"/>
    <property type="molecule type" value="Genomic_DNA"/>
</dbReference>
<accession>A0A6A7BWZ2</accession>
<keyword evidence="3" id="KW-1185">Reference proteome</keyword>
<dbReference type="OrthoDB" id="3057168at2759"/>
<protein>
    <recommendedName>
        <fullName evidence="1">T6SS Phospholipase effector Tle1-like catalytic domain-containing protein</fullName>
    </recommendedName>
</protein>
<organism evidence="2 3">
    <name type="scientific">Piedraia hortae CBS 480.64</name>
    <dbReference type="NCBI Taxonomy" id="1314780"/>
    <lineage>
        <taxon>Eukaryota</taxon>
        <taxon>Fungi</taxon>
        <taxon>Dikarya</taxon>
        <taxon>Ascomycota</taxon>
        <taxon>Pezizomycotina</taxon>
        <taxon>Dothideomycetes</taxon>
        <taxon>Dothideomycetidae</taxon>
        <taxon>Capnodiales</taxon>
        <taxon>Piedraiaceae</taxon>
        <taxon>Piedraia</taxon>
    </lineage>
</organism>
<evidence type="ECO:0000313" key="2">
    <source>
        <dbReference type="EMBL" id="KAF2859886.1"/>
    </source>
</evidence>
<reference evidence="2" key="1">
    <citation type="journal article" date="2020" name="Stud. Mycol.">
        <title>101 Dothideomycetes genomes: a test case for predicting lifestyles and emergence of pathogens.</title>
        <authorList>
            <person name="Haridas S."/>
            <person name="Albert R."/>
            <person name="Binder M."/>
            <person name="Bloem J."/>
            <person name="Labutti K."/>
            <person name="Salamov A."/>
            <person name="Andreopoulos B."/>
            <person name="Baker S."/>
            <person name="Barry K."/>
            <person name="Bills G."/>
            <person name="Bluhm B."/>
            <person name="Cannon C."/>
            <person name="Castanera R."/>
            <person name="Culley D."/>
            <person name="Daum C."/>
            <person name="Ezra D."/>
            <person name="Gonzalez J."/>
            <person name="Henrissat B."/>
            <person name="Kuo A."/>
            <person name="Liang C."/>
            <person name="Lipzen A."/>
            <person name="Lutzoni F."/>
            <person name="Magnuson J."/>
            <person name="Mondo S."/>
            <person name="Nolan M."/>
            <person name="Ohm R."/>
            <person name="Pangilinan J."/>
            <person name="Park H.-J."/>
            <person name="Ramirez L."/>
            <person name="Alfaro M."/>
            <person name="Sun H."/>
            <person name="Tritt A."/>
            <person name="Yoshinaga Y."/>
            <person name="Zwiers L.-H."/>
            <person name="Turgeon B."/>
            <person name="Goodwin S."/>
            <person name="Spatafora J."/>
            <person name="Crous P."/>
            <person name="Grigoriev I."/>
        </authorList>
    </citation>
    <scope>NUCLEOTIDE SEQUENCE</scope>
    <source>
        <strain evidence="2">CBS 480.64</strain>
    </source>
</reference>
<dbReference type="AlphaFoldDB" id="A0A6A7BWZ2"/>
<dbReference type="PANTHER" id="PTHR33840">
    <property type="match status" value="1"/>
</dbReference>
<dbReference type="Proteomes" id="UP000799421">
    <property type="component" value="Unassembled WGS sequence"/>
</dbReference>
<evidence type="ECO:0000259" key="1">
    <source>
        <dbReference type="Pfam" id="PF09994"/>
    </source>
</evidence>
<feature type="domain" description="T6SS Phospholipase effector Tle1-like catalytic" evidence="1">
    <location>
        <begin position="15"/>
        <end position="297"/>
    </location>
</feature>
<dbReference type="Pfam" id="PF09994">
    <property type="entry name" value="T6SS_Tle1-like_cat"/>
    <property type="match status" value="1"/>
</dbReference>
<proteinExistence type="predicted"/>
<dbReference type="InterPro" id="IPR018712">
    <property type="entry name" value="Tle1-like_cat"/>
</dbReference>
<gene>
    <name evidence="2" type="ORF">K470DRAFT_218202</name>
</gene>
<dbReference type="PANTHER" id="PTHR33840:SF1">
    <property type="entry name" value="TLE1 PHOSPHOLIPASE DOMAIN-CONTAINING PROTEIN"/>
    <property type="match status" value="1"/>
</dbReference>
<name>A0A6A7BWZ2_9PEZI</name>